<comment type="similarity">
    <text evidence="2">Belongs to the HAD-like hydrolase superfamily. CbbY/CbbZ/Gph/YieH family.</text>
</comment>
<dbReference type="PANTHER" id="PTHR46193:SF18">
    <property type="entry name" value="HEXITOL PHOSPHATASE B"/>
    <property type="match status" value="1"/>
</dbReference>
<dbReference type="InterPro" id="IPR023198">
    <property type="entry name" value="PGP-like_dom2"/>
</dbReference>
<evidence type="ECO:0000256" key="3">
    <source>
        <dbReference type="ARBA" id="ARBA00022723"/>
    </source>
</evidence>
<dbReference type="InterPro" id="IPR023214">
    <property type="entry name" value="HAD_sf"/>
</dbReference>
<dbReference type="SFLD" id="SFLDS00003">
    <property type="entry name" value="Haloacid_Dehalogenase"/>
    <property type="match status" value="1"/>
</dbReference>
<dbReference type="EMBL" id="CP040818">
    <property type="protein sequence ID" value="QDL91736.1"/>
    <property type="molecule type" value="Genomic_DNA"/>
</dbReference>
<name>A0A5B8FSI7_9RHOB</name>
<dbReference type="SFLD" id="SFLDG01129">
    <property type="entry name" value="C1.5:_HAD__Beta-PGM__Phosphata"/>
    <property type="match status" value="1"/>
</dbReference>
<dbReference type="Gene3D" id="1.10.150.240">
    <property type="entry name" value="Putative phosphatase, domain 2"/>
    <property type="match status" value="1"/>
</dbReference>
<dbReference type="RefSeq" id="WP_138572212.1">
    <property type="nucleotide sequence ID" value="NZ_CP040818.1"/>
</dbReference>
<evidence type="ECO:0000256" key="5">
    <source>
        <dbReference type="ARBA" id="ARBA00023277"/>
    </source>
</evidence>
<dbReference type="InterPro" id="IPR006439">
    <property type="entry name" value="HAD-SF_hydro_IA"/>
</dbReference>
<dbReference type="KEGG" id="ppru:FDP22_08045"/>
<accession>A0A5B8FSI7</accession>
<dbReference type="Gene3D" id="3.40.50.1000">
    <property type="entry name" value="HAD superfamily/HAD-like"/>
    <property type="match status" value="1"/>
</dbReference>
<dbReference type="GO" id="GO:0046872">
    <property type="term" value="F:metal ion binding"/>
    <property type="evidence" value="ECO:0007669"/>
    <property type="project" value="UniProtKB-KW"/>
</dbReference>
<evidence type="ECO:0000313" key="6">
    <source>
        <dbReference type="EMBL" id="QDL91736.1"/>
    </source>
</evidence>
<dbReference type="SUPFAM" id="SSF56784">
    <property type="entry name" value="HAD-like"/>
    <property type="match status" value="1"/>
</dbReference>
<dbReference type="Pfam" id="PF00702">
    <property type="entry name" value="Hydrolase"/>
    <property type="match status" value="1"/>
</dbReference>
<reference evidence="6 7" key="1">
    <citation type="submission" date="2019-06" db="EMBL/GenBank/DDBJ databases">
        <title>Genome sequence of Rhodobacteraceae bacterium D4M1.</title>
        <authorList>
            <person name="Cao J."/>
        </authorList>
    </citation>
    <scope>NUCLEOTIDE SEQUENCE [LARGE SCALE GENOMIC DNA]</scope>
    <source>
        <strain evidence="6 7">D4M1</strain>
    </source>
</reference>
<dbReference type="AlphaFoldDB" id="A0A5B8FSI7"/>
<keyword evidence="7" id="KW-1185">Reference proteome</keyword>
<protein>
    <submittedName>
        <fullName evidence="6">HAD family phosphatase</fullName>
    </submittedName>
</protein>
<dbReference type="InterPro" id="IPR036412">
    <property type="entry name" value="HAD-like_sf"/>
</dbReference>
<keyword evidence="3" id="KW-0479">Metal-binding</keyword>
<dbReference type="InterPro" id="IPR051600">
    <property type="entry name" value="Beta-PGM-like"/>
</dbReference>
<dbReference type="PANTHER" id="PTHR46193">
    <property type="entry name" value="6-PHOSPHOGLUCONATE PHOSPHATASE"/>
    <property type="match status" value="1"/>
</dbReference>
<keyword evidence="5" id="KW-0119">Carbohydrate metabolism</keyword>
<evidence type="ECO:0000313" key="7">
    <source>
        <dbReference type="Proteomes" id="UP000305888"/>
    </source>
</evidence>
<dbReference type="OrthoDB" id="9782449at2"/>
<dbReference type="PRINTS" id="PR00413">
    <property type="entry name" value="HADHALOGNASE"/>
</dbReference>
<dbReference type="GO" id="GO:0003824">
    <property type="term" value="F:catalytic activity"/>
    <property type="evidence" value="ECO:0007669"/>
    <property type="project" value="UniProtKB-ARBA"/>
</dbReference>
<dbReference type="CDD" id="cd07505">
    <property type="entry name" value="HAD_BPGM-like"/>
    <property type="match status" value="1"/>
</dbReference>
<evidence type="ECO:0000256" key="1">
    <source>
        <dbReference type="ARBA" id="ARBA00001946"/>
    </source>
</evidence>
<evidence type="ECO:0000256" key="4">
    <source>
        <dbReference type="ARBA" id="ARBA00022842"/>
    </source>
</evidence>
<proteinExistence type="inferred from homology"/>
<keyword evidence="4" id="KW-0460">Magnesium</keyword>
<organism evidence="6 7">
    <name type="scientific">Paroceanicella profunda</name>
    <dbReference type="NCBI Taxonomy" id="2579971"/>
    <lineage>
        <taxon>Bacteria</taxon>
        <taxon>Pseudomonadati</taxon>
        <taxon>Pseudomonadota</taxon>
        <taxon>Alphaproteobacteria</taxon>
        <taxon>Rhodobacterales</taxon>
        <taxon>Paracoccaceae</taxon>
        <taxon>Paroceanicella</taxon>
    </lineage>
</organism>
<dbReference type="Proteomes" id="UP000305888">
    <property type="component" value="Chromosome"/>
</dbReference>
<evidence type="ECO:0000256" key="2">
    <source>
        <dbReference type="ARBA" id="ARBA00006171"/>
    </source>
</evidence>
<sequence length="212" mass="22283">MKAIFWDMDGTLVDSEPMHEAALLNALAASGITPPDDLHEHVVGMDARSVHAWAVERLGLPLALPEWLALKYETYLTLVPGLQGRPGALELFEALRAEGVAQAVVSNSDRIVVGVNLDAVGLTRPGLLTVSRNDVRRGKPDPEPYLRAAWLVGAEPGDCIAVEDSLTGAAAGIAAGMTTLFWPQSPMAAPAGATACATIDDLASAIRERIAA</sequence>
<gene>
    <name evidence="6" type="ORF">FDP22_08045</name>
</gene>
<dbReference type="NCBIfam" id="TIGR01509">
    <property type="entry name" value="HAD-SF-IA-v3"/>
    <property type="match status" value="1"/>
</dbReference>
<comment type="cofactor">
    <cofactor evidence="1">
        <name>Mg(2+)</name>
        <dbReference type="ChEBI" id="CHEBI:18420"/>
    </cofactor>
</comment>